<feature type="chain" id="PRO_5009940126" evidence="2">
    <location>
        <begin position="23"/>
        <end position="115"/>
    </location>
</feature>
<dbReference type="InterPro" id="IPR024623">
    <property type="entry name" value="YtxH"/>
</dbReference>
<dbReference type="Proteomes" id="UP000185924">
    <property type="component" value="Unassembled WGS sequence"/>
</dbReference>
<evidence type="ECO:0000256" key="1">
    <source>
        <dbReference type="SAM" id="MobiDB-lite"/>
    </source>
</evidence>
<feature type="signal peptide" evidence="2">
    <location>
        <begin position="1"/>
        <end position="22"/>
    </location>
</feature>
<protein>
    <submittedName>
        <fullName evidence="3">YtxH-like protein</fullName>
    </submittedName>
</protein>
<dbReference type="STRING" id="1077936.SAMN05421545_3085"/>
<sequence>MKDNSGKIMLALLAGASAGVIAGLLMAPDTGEHTRTGIKKWANKLSKDLEKNLQTGLDEIKNMSNEAMSKMGSANKEGGNTGGSSSSSAGSTGSTGSTTGTSGSTNAGGSTVTNV</sequence>
<dbReference type="EMBL" id="FTNM01000005">
    <property type="protein sequence ID" value="SIR31508.1"/>
    <property type="molecule type" value="Genomic_DNA"/>
</dbReference>
<keyword evidence="2" id="KW-0732">Signal</keyword>
<reference evidence="4" key="1">
    <citation type="submission" date="2017-01" db="EMBL/GenBank/DDBJ databases">
        <authorList>
            <person name="Varghese N."/>
            <person name="Submissions S."/>
        </authorList>
    </citation>
    <scope>NUCLEOTIDE SEQUENCE [LARGE SCALE GENOMIC DNA]</scope>
    <source>
        <strain evidence="4">DM9</strain>
    </source>
</reference>
<dbReference type="Pfam" id="PF12732">
    <property type="entry name" value="YtxH"/>
    <property type="match status" value="1"/>
</dbReference>
<name>A0A1N6ZXG7_9BACT</name>
<gene>
    <name evidence="3" type="ORF">SAMN05421545_3085</name>
</gene>
<feature type="region of interest" description="Disordered" evidence="1">
    <location>
        <begin position="56"/>
        <end position="115"/>
    </location>
</feature>
<organism evidence="3 4">
    <name type="scientific">Pontibacter lucknowensis</name>
    <dbReference type="NCBI Taxonomy" id="1077936"/>
    <lineage>
        <taxon>Bacteria</taxon>
        <taxon>Pseudomonadati</taxon>
        <taxon>Bacteroidota</taxon>
        <taxon>Cytophagia</taxon>
        <taxon>Cytophagales</taxon>
        <taxon>Hymenobacteraceae</taxon>
        <taxon>Pontibacter</taxon>
    </lineage>
</organism>
<accession>A0A1N6ZXG7</accession>
<dbReference type="OrthoDB" id="894320at2"/>
<feature type="compositionally biased region" description="Low complexity" evidence="1">
    <location>
        <begin position="83"/>
        <end position="115"/>
    </location>
</feature>
<evidence type="ECO:0000256" key="2">
    <source>
        <dbReference type="SAM" id="SignalP"/>
    </source>
</evidence>
<keyword evidence="4" id="KW-1185">Reference proteome</keyword>
<dbReference type="AlphaFoldDB" id="A0A1N6ZXG7"/>
<evidence type="ECO:0000313" key="4">
    <source>
        <dbReference type="Proteomes" id="UP000185924"/>
    </source>
</evidence>
<proteinExistence type="predicted"/>
<evidence type="ECO:0000313" key="3">
    <source>
        <dbReference type="EMBL" id="SIR31508.1"/>
    </source>
</evidence>
<dbReference type="RefSeq" id="WP_007653241.1">
    <property type="nucleotide sequence ID" value="NZ_FTNM01000005.1"/>
</dbReference>